<dbReference type="AlphaFoldDB" id="A0AAV7YID6"/>
<dbReference type="SUPFAM" id="SSF49899">
    <property type="entry name" value="Concanavalin A-like lectins/glucanases"/>
    <property type="match status" value="5"/>
</dbReference>
<dbReference type="Pfam" id="PF13385">
    <property type="entry name" value="Laminin_G_3"/>
    <property type="match status" value="4"/>
</dbReference>
<name>A0AAV7YID6_9EUKA</name>
<dbReference type="PANTHER" id="PTHR42535">
    <property type="entry name" value="OOKINETE PROTEIN, PUTATIVE-RELATED"/>
    <property type="match status" value="1"/>
</dbReference>
<dbReference type="Gene3D" id="2.60.120.200">
    <property type="match status" value="5"/>
</dbReference>
<evidence type="ECO:0000313" key="3">
    <source>
        <dbReference type="Proteomes" id="UP001146793"/>
    </source>
</evidence>
<accession>A0AAV7YID6</accession>
<proteinExistence type="predicted"/>
<organism evidence="2 3">
    <name type="scientific">Anaeramoeba flamelloides</name>
    <dbReference type="NCBI Taxonomy" id="1746091"/>
    <lineage>
        <taxon>Eukaryota</taxon>
        <taxon>Metamonada</taxon>
        <taxon>Anaeramoebidae</taxon>
        <taxon>Anaeramoeba</taxon>
    </lineage>
</organism>
<keyword evidence="1" id="KW-0175">Coiled coil</keyword>
<sequence length="1072" mass="124557">MNDHSDYEIIEDETHLQGPIMKTFQITPTIIESDLGGIFPEKKGQINYGISMWICITKTHKNYRSIFHNGSKKGLPSPAIGIHPNQTTIHFRHDSYEEVNDDINLADFPLDLNTWYHWAISVCGCKVVHYINGEYVQTGELKGEAIMPLKDCYLVDPWHGSAEGISISNFHWFPFGISDEFIRSIYQIPRSTEEEKIKKIEEQIKRIEEEEKRQKEEDEKELKKYLLKNFKENFKLSEYEIVGDITELKGPSMKKALLSPVMIESDLGGIKPKEGQVQYGISMWIKITKTHTENRSVFHNGLRNDHCTPAIRIPLNKATIDFLHHSTLEINDRPTFTEYSFDLDTWYHWAVSISGKKVVLYINGESAQIGHLKGEAIMPIKDCWIVDPWLKSAEGITIHSLYWFPFGISDEFVRSLYHIPRSKESSKLEEKNTYIIHKKEEEKKRMIIQRFARKIYNLSDYEIVQKITALKGPSMKKVQISPVMIESDLGGIKPKKGQVNYGISLWIRIKKTANNYRSIFHNGLINDHRTPGIWIYPGLTQIHFRHDSTIERNDGLDLTDVTLELHTWYHWAVSVCGSEIVHFINGEFVQKGNLKGDALMPLKDCWFVDPWHGTAEGIDICSLHRFPFAISAEFVKYVKYVALNPILKEKKDKKNEIEKEEKRKFLLRIFTENVKLSNYEIIKDITELKGPSMKKVQISPVIIESDLGGIKPKEGQLHYGISMWIKITHTHNKFRSIFHNGSTNDRRTPAIWIHQNQTTIHFRHDTNLEKNDGVDLTSPNRIKCGIWYHWAVSLCGSKVVHYINGEIAQKGNLKGEPIKPLEDCWIVDPWYGPAKGVTIRNFHWFPFGLSDLFVKFVYHNPISQEVQEKEKAREKFFFQNFSQSIKLSSLELIKKKTELKGPSMKQIQITKMLDPSDLGGIHPIKDRMEYALSTWIRINKTHNQYRSIFHNGQYGNMRTPAIWIHPNTTWIHFRHDTNLKSNEGVDMTEFDIKLKTWYHWAVSVCGKKVKHYINGEIVQEGEFIGDPLRPISSSWIVNPWYNSSRGIIVRNLCWIPFAVSDMFVKFLYNINK</sequence>
<feature type="coiled-coil region" evidence="1">
    <location>
        <begin position="190"/>
        <end position="228"/>
    </location>
</feature>
<evidence type="ECO:0000313" key="2">
    <source>
        <dbReference type="EMBL" id="KAJ3427338.1"/>
    </source>
</evidence>
<gene>
    <name evidence="2" type="ORF">M0812_26921</name>
</gene>
<dbReference type="PANTHER" id="PTHR42535:SF2">
    <property type="entry name" value="CHROMOSOME UNDETERMINED SCAFFOLD_146, WHOLE GENOME SHOTGUN SEQUENCE"/>
    <property type="match status" value="1"/>
</dbReference>
<comment type="caution">
    <text evidence="2">The sequence shown here is derived from an EMBL/GenBank/DDBJ whole genome shotgun (WGS) entry which is preliminary data.</text>
</comment>
<dbReference type="EMBL" id="JANTQA010000063">
    <property type="protein sequence ID" value="KAJ3427338.1"/>
    <property type="molecule type" value="Genomic_DNA"/>
</dbReference>
<evidence type="ECO:0000256" key="1">
    <source>
        <dbReference type="SAM" id="Coils"/>
    </source>
</evidence>
<reference evidence="2" key="1">
    <citation type="submission" date="2022-08" db="EMBL/GenBank/DDBJ databases">
        <title>Novel sulphate-reducing endosymbionts in the free-living metamonad Anaeramoeba.</title>
        <authorList>
            <person name="Jerlstrom-Hultqvist J."/>
            <person name="Cepicka I."/>
            <person name="Gallot-Lavallee L."/>
            <person name="Salas-Leiva D."/>
            <person name="Curtis B.A."/>
            <person name="Zahonova K."/>
            <person name="Pipaliya S."/>
            <person name="Dacks J."/>
            <person name="Roger A.J."/>
        </authorList>
    </citation>
    <scope>NUCLEOTIDE SEQUENCE</scope>
    <source>
        <strain evidence="2">Busselton2</strain>
    </source>
</reference>
<dbReference type="InterPro" id="IPR013320">
    <property type="entry name" value="ConA-like_dom_sf"/>
</dbReference>
<dbReference type="Proteomes" id="UP001146793">
    <property type="component" value="Unassembled WGS sequence"/>
</dbReference>
<protein>
    <submittedName>
        <fullName evidence="2">Ookinete protein</fullName>
    </submittedName>
</protein>